<name>A0A9N9E5C6_9GLOM</name>
<dbReference type="EMBL" id="CAJVPL010005762">
    <property type="protein sequence ID" value="CAG8660456.1"/>
    <property type="molecule type" value="Genomic_DNA"/>
</dbReference>
<gene>
    <name evidence="1" type="ORF">AGERDE_LOCUS11786</name>
</gene>
<accession>A0A9N9E5C6</accession>
<proteinExistence type="predicted"/>
<evidence type="ECO:0000313" key="2">
    <source>
        <dbReference type="Proteomes" id="UP000789831"/>
    </source>
</evidence>
<sequence length="109" mass="12239">MSANILTLESLALNILKNSFSEKIAEEIESTVNATPRSQNINNMMDISLALFGDFTIFQDTSQKKRVGESTSKLSSKKVKKQVSKEDFPILKKLIEELTSMIPENSEKQ</sequence>
<organism evidence="1 2">
    <name type="scientific">Ambispora gerdemannii</name>
    <dbReference type="NCBI Taxonomy" id="144530"/>
    <lineage>
        <taxon>Eukaryota</taxon>
        <taxon>Fungi</taxon>
        <taxon>Fungi incertae sedis</taxon>
        <taxon>Mucoromycota</taxon>
        <taxon>Glomeromycotina</taxon>
        <taxon>Glomeromycetes</taxon>
        <taxon>Archaeosporales</taxon>
        <taxon>Ambisporaceae</taxon>
        <taxon>Ambispora</taxon>
    </lineage>
</organism>
<dbReference type="OrthoDB" id="8062037at2759"/>
<reference evidence="1" key="1">
    <citation type="submission" date="2021-06" db="EMBL/GenBank/DDBJ databases">
        <authorList>
            <person name="Kallberg Y."/>
            <person name="Tangrot J."/>
            <person name="Rosling A."/>
        </authorList>
    </citation>
    <scope>NUCLEOTIDE SEQUENCE</scope>
    <source>
        <strain evidence="1">MT106</strain>
    </source>
</reference>
<protein>
    <submittedName>
        <fullName evidence="1">10932_t:CDS:1</fullName>
    </submittedName>
</protein>
<evidence type="ECO:0000313" key="1">
    <source>
        <dbReference type="EMBL" id="CAG8660456.1"/>
    </source>
</evidence>
<dbReference type="Proteomes" id="UP000789831">
    <property type="component" value="Unassembled WGS sequence"/>
</dbReference>
<keyword evidence="2" id="KW-1185">Reference proteome</keyword>
<dbReference type="AlphaFoldDB" id="A0A9N9E5C6"/>
<comment type="caution">
    <text evidence="1">The sequence shown here is derived from an EMBL/GenBank/DDBJ whole genome shotgun (WGS) entry which is preliminary data.</text>
</comment>